<dbReference type="AlphaFoldDB" id="A0AAI9DD90"/>
<organism evidence="2">
    <name type="scientific">Providencia stuartii</name>
    <dbReference type="NCBI Taxonomy" id="588"/>
    <lineage>
        <taxon>Bacteria</taxon>
        <taxon>Pseudomonadati</taxon>
        <taxon>Pseudomonadota</taxon>
        <taxon>Gammaproteobacteria</taxon>
        <taxon>Enterobacterales</taxon>
        <taxon>Morganellaceae</taxon>
        <taxon>Providencia</taxon>
    </lineage>
</organism>
<proteinExistence type="predicted"/>
<dbReference type="PANTHER" id="PTHR33420">
    <property type="entry name" value="FIMBRIAL SUBUNIT ELFA-RELATED"/>
    <property type="match status" value="1"/>
</dbReference>
<dbReference type="Pfam" id="PF00419">
    <property type="entry name" value="Fimbrial"/>
    <property type="match status" value="1"/>
</dbReference>
<dbReference type="Gene3D" id="2.60.40.1090">
    <property type="entry name" value="Fimbrial-type adhesion domain"/>
    <property type="match status" value="1"/>
</dbReference>
<dbReference type="InterPro" id="IPR000259">
    <property type="entry name" value="Adhesion_dom_fimbrial"/>
</dbReference>
<dbReference type="SUPFAM" id="SSF49401">
    <property type="entry name" value="Bacterial adhesins"/>
    <property type="match status" value="1"/>
</dbReference>
<dbReference type="InterPro" id="IPR008966">
    <property type="entry name" value="Adhesion_dom_sf"/>
</dbReference>
<dbReference type="InterPro" id="IPR036937">
    <property type="entry name" value="Adhesion_dom_fimbrial_sf"/>
</dbReference>
<name>A0AAI9DD90_PROST</name>
<dbReference type="EMBL" id="ABMABF030000008">
    <property type="protein sequence ID" value="EMJ5134836.1"/>
    <property type="molecule type" value="Genomic_DNA"/>
</dbReference>
<comment type="caution">
    <text evidence="2">The sequence shown here is derived from an EMBL/GenBank/DDBJ whole genome shotgun (WGS) entry which is preliminary data.</text>
</comment>
<dbReference type="PANTHER" id="PTHR33420:SF34">
    <property type="entry name" value="MINOR FIMBRIAL SUBUNIT"/>
    <property type="match status" value="1"/>
</dbReference>
<dbReference type="GO" id="GO:0009289">
    <property type="term" value="C:pilus"/>
    <property type="evidence" value="ECO:0007669"/>
    <property type="project" value="InterPro"/>
</dbReference>
<feature type="domain" description="Fimbrial-type adhesion" evidence="1">
    <location>
        <begin position="42"/>
        <end position="167"/>
    </location>
</feature>
<dbReference type="GO" id="GO:0043709">
    <property type="term" value="P:cell adhesion involved in single-species biofilm formation"/>
    <property type="evidence" value="ECO:0007669"/>
    <property type="project" value="TreeGrafter"/>
</dbReference>
<sequence length="168" mass="18695">MGKKTFKILWLYSVLLGTVLLPRDVLAGSTQLDFRVTIRIEIKTCDVNDNQAIEVDFGDMIIKNIDGVAYEQPIDYTLDCDDATNSTPLKLRFENNSGANFNANLLRTSEPNLGLRVKQDGYPFAFNNWVYFTYGNQPELSVVPVARGSAGIDDGPFTASALLTVEYE</sequence>
<evidence type="ECO:0000259" key="1">
    <source>
        <dbReference type="Pfam" id="PF00419"/>
    </source>
</evidence>
<dbReference type="InterPro" id="IPR050263">
    <property type="entry name" value="Bact_Fimbrial_Adh_Pro"/>
</dbReference>
<dbReference type="RefSeq" id="WP_060561397.1">
    <property type="nucleotide sequence ID" value="NZ_BRRI01000005.1"/>
</dbReference>
<evidence type="ECO:0000313" key="2">
    <source>
        <dbReference type="EMBL" id="EMJ5134836.1"/>
    </source>
</evidence>
<reference evidence="2" key="1">
    <citation type="submission" date="2024-02" db="EMBL/GenBank/DDBJ databases">
        <authorList>
            <consortium name="Clinical and Environmental Microbiology Branch: Whole genome sequencing antimicrobial resistance pathogens in the healthcare setting"/>
        </authorList>
    </citation>
    <scope>NUCLEOTIDE SEQUENCE</scope>
    <source>
        <strain evidence="2">2021GO-0154</strain>
    </source>
</reference>
<protein>
    <submittedName>
        <fullName evidence="2">Fimbrial protein</fullName>
    </submittedName>
</protein>
<gene>
    <name evidence="2" type="ORF">RG298_002578</name>
</gene>
<accession>A0AAI9DD90</accession>